<keyword evidence="2" id="KW-1185">Reference proteome</keyword>
<sequence>MLEAPYLPFEKQCFSEPHRKQTCCSLWPSFSYRTEQEPHVEKLTSLIETVSFKEVDACSLQINQGFMLSVKSTLALLNRNTKMLLSGSRTSKVPSTLKIPSMISYQSLRFVP</sequence>
<comment type="caution">
    <text evidence="1">The sequence shown here is derived from an EMBL/GenBank/DDBJ whole genome shotgun (WGS) entry which is preliminary data.</text>
</comment>
<name>A0ABR2TJI3_9ROSI</name>
<evidence type="ECO:0000313" key="2">
    <source>
        <dbReference type="Proteomes" id="UP001396334"/>
    </source>
</evidence>
<dbReference type="EMBL" id="JBBPBN010000005">
    <property type="protein sequence ID" value="KAK9037532.1"/>
    <property type="molecule type" value="Genomic_DNA"/>
</dbReference>
<reference evidence="1 2" key="1">
    <citation type="journal article" date="2024" name="G3 (Bethesda)">
        <title>Genome assembly of Hibiscus sabdariffa L. provides insights into metabolisms of medicinal natural products.</title>
        <authorList>
            <person name="Kim T."/>
        </authorList>
    </citation>
    <scope>NUCLEOTIDE SEQUENCE [LARGE SCALE GENOMIC DNA]</scope>
    <source>
        <strain evidence="1">TK-2024</strain>
        <tissue evidence="1">Old leaves</tissue>
    </source>
</reference>
<evidence type="ECO:0000313" key="1">
    <source>
        <dbReference type="EMBL" id="KAK9037532.1"/>
    </source>
</evidence>
<dbReference type="Proteomes" id="UP001396334">
    <property type="component" value="Unassembled WGS sequence"/>
</dbReference>
<organism evidence="1 2">
    <name type="scientific">Hibiscus sabdariffa</name>
    <name type="common">roselle</name>
    <dbReference type="NCBI Taxonomy" id="183260"/>
    <lineage>
        <taxon>Eukaryota</taxon>
        <taxon>Viridiplantae</taxon>
        <taxon>Streptophyta</taxon>
        <taxon>Embryophyta</taxon>
        <taxon>Tracheophyta</taxon>
        <taxon>Spermatophyta</taxon>
        <taxon>Magnoliopsida</taxon>
        <taxon>eudicotyledons</taxon>
        <taxon>Gunneridae</taxon>
        <taxon>Pentapetalae</taxon>
        <taxon>rosids</taxon>
        <taxon>malvids</taxon>
        <taxon>Malvales</taxon>
        <taxon>Malvaceae</taxon>
        <taxon>Malvoideae</taxon>
        <taxon>Hibiscus</taxon>
    </lineage>
</organism>
<proteinExistence type="predicted"/>
<gene>
    <name evidence="1" type="ORF">V6N11_022440</name>
</gene>
<protein>
    <submittedName>
        <fullName evidence="1">Uncharacterized protein</fullName>
    </submittedName>
</protein>
<accession>A0ABR2TJI3</accession>